<keyword evidence="6" id="KW-1185">Reference proteome</keyword>
<dbReference type="PANTHER" id="PTHR30061">
    <property type="entry name" value="MALTOSE-BINDING PERIPLASMIC PROTEIN"/>
    <property type="match status" value="1"/>
</dbReference>
<feature type="chain" id="PRO_5038864168" evidence="4">
    <location>
        <begin position="21"/>
        <end position="430"/>
    </location>
</feature>
<reference evidence="5 6" key="1">
    <citation type="submission" date="2020-08" db="EMBL/GenBank/DDBJ databases">
        <authorList>
            <person name="Ren C."/>
            <person name="Gu Y."/>
            <person name="Xu Y."/>
        </authorList>
    </citation>
    <scope>NUCLEOTIDE SEQUENCE [LARGE SCALE GENOMIC DNA]</scope>
    <source>
        <strain evidence="5 6">LBM18003</strain>
    </source>
</reference>
<gene>
    <name evidence="5" type="ORF">H6X83_01500</name>
</gene>
<name>A0A7G9WI57_9FIRM</name>
<dbReference type="Gene3D" id="3.40.190.10">
    <property type="entry name" value="Periplasmic binding protein-like II"/>
    <property type="match status" value="2"/>
</dbReference>
<proteinExistence type="inferred from homology"/>
<accession>A0A7G9WI57</accession>
<dbReference type="PROSITE" id="PS51257">
    <property type="entry name" value="PROKAR_LIPOPROTEIN"/>
    <property type="match status" value="1"/>
</dbReference>
<dbReference type="GO" id="GO:0055052">
    <property type="term" value="C:ATP-binding cassette (ABC) transporter complex, substrate-binding subunit-containing"/>
    <property type="evidence" value="ECO:0007669"/>
    <property type="project" value="TreeGrafter"/>
</dbReference>
<dbReference type="Proteomes" id="UP000516046">
    <property type="component" value="Chromosome"/>
</dbReference>
<evidence type="ECO:0000256" key="2">
    <source>
        <dbReference type="ARBA" id="ARBA00022448"/>
    </source>
</evidence>
<dbReference type="KEGG" id="caml:H6X83_01500"/>
<dbReference type="GO" id="GO:1901982">
    <property type="term" value="F:maltose binding"/>
    <property type="evidence" value="ECO:0007669"/>
    <property type="project" value="TreeGrafter"/>
</dbReference>
<dbReference type="AlphaFoldDB" id="A0A7G9WI57"/>
<dbReference type="EMBL" id="CP060696">
    <property type="protein sequence ID" value="QNO18369.1"/>
    <property type="molecule type" value="Genomic_DNA"/>
</dbReference>
<sequence length="430" mass="46745">MKLKRMIAFTLSVLMASSMAGCGKSLPQNAKTTSAAGSTAASSATGELKPESGAKLKFRTSSASQLNFAKALAKKFEAKYGVPVTAEDGSVYDQNKTNLEATSGKGPDVFMSPHDKTIENQRAGLLLKLDDRVATELKKDVSDVAMKTVTVDGGVYGVPVSIETYVMFYNKKLVKGSPATSYEQLMKESKSFNNAGQNKFWFLSHVSEGATMFPMLSAYGYKPFGENGTDNDKPDFDKPEFEKGLEVLKKYHDLMPAASGDLANWDFLTNQFVTGKTAYLISGPWNVKTFRDAKADFGVTSLPTYDGKKETSFAFVQNAQVSAYSKYPKAAQLFAQYMVSNEGAELLYSDASCITSRKDISQVKGLAQDEQLSAIVKCFNDSIPVPTAKRISYFWTICANVGPAVFDGQMTPKAAAAKAKSDWDSFLKAE</sequence>
<evidence type="ECO:0000256" key="3">
    <source>
        <dbReference type="ARBA" id="ARBA00022729"/>
    </source>
</evidence>
<feature type="signal peptide" evidence="4">
    <location>
        <begin position="1"/>
        <end position="20"/>
    </location>
</feature>
<dbReference type="PANTHER" id="PTHR30061:SF50">
    <property type="entry name" value="MALTOSE_MALTODEXTRIN-BINDING PERIPLASMIC PROTEIN"/>
    <property type="match status" value="1"/>
</dbReference>
<comment type="similarity">
    <text evidence="1">Belongs to the bacterial solute-binding protein 1 family.</text>
</comment>
<evidence type="ECO:0000256" key="4">
    <source>
        <dbReference type="SAM" id="SignalP"/>
    </source>
</evidence>
<dbReference type="GO" id="GO:0015768">
    <property type="term" value="P:maltose transport"/>
    <property type="evidence" value="ECO:0007669"/>
    <property type="project" value="TreeGrafter"/>
</dbReference>
<dbReference type="Pfam" id="PF13416">
    <property type="entry name" value="SBP_bac_8"/>
    <property type="match status" value="1"/>
</dbReference>
<dbReference type="InterPro" id="IPR006059">
    <property type="entry name" value="SBP"/>
</dbReference>
<evidence type="ECO:0000256" key="1">
    <source>
        <dbReference type="ARBA" id="ARBA00008520"/>
    </source>
</evidence>
<dbReference type="GO" id="GO:0042956">
    <property type="term" value="P:maltodextrin transmembrane transport"/>
    <property type="evidence" value="ECO:0007669"/>
    <property type="project" value="TreeGrafter"/>
</dbReference>
<keyword evidence="3 4" id="KW-0732">Signal</keyword>
<dbReference type="SUPFAM" id="SSF53850">
    <property type="entry name" value="Periplasmic binding protein-like II"/>
    <property type="match status" value="1"/>
</dbReference>
<organism evidence="5 6">
    <name type="scientific">Caproicibacterium amylolyticum</name>
    <dbReference type="NCBI Taxonomy" id="2766537"/>
    <lineage>
        <taxon>Bacteria</taxon>
        <taxon>Bacillati</taxon>
        <taxon>Bacillota</taxon>
        <taxon>Clostridia</taxon>
        <taxon>Eubacteriales</taxon>
        <taxon>Oscillospiraceae</taxon>
        <taxon>Caproicibacterium</taxon>
    </lineage>
</organism>
<protein>
    <submittedName>
        <fullName evidence="5">Extracellular solute-binding protein</fullName>
    </submittedName>
</protein>
<keyword evidence="2" id="KW-0813">Transport</keyword>
<dbReference type="RefSeq" id="WP_212507432.1">
    <property type="nucleotide sequence ID" value="NZ_CP060696.1"/>
</dbReference>
<evidence type="ECO:0000313" key="5">
    <source>
        <dbReference type="EMBL" id="QNO18369.1"/>
    </source>
</evidence>
<evidence type="ECO:0000313" key="6">
    <source>
        <dbReference type="Proteomes" id="UP000516046"/>
    </source>
</evidence>